<comment type="similarity">
    <text evidence="2 8">Belongs to the flagella basal body rod proteins family.</text>
</comment>
<dbReference type="NCBIfam" id="TIGR02488">
    <property type="entry name" value="flgG_G_neg"/>
    <property type="match status" value="1"/>
</dbReference>
<dbReference type="InterPro" id="IPR037925">
    <property type="entry name" value="FlgE/F/G-like"/>
</dbReference>
<sequence>MNAALWISKTGLSAQDAEMSAIANNIANVNTTGFKRDRVMFQDLFYQTQEAPGAMLDQIIIRHNIMPTGLQFGSGVRIVGTQKTFTEGNVETTDNAMNVAIMGQGFLQVQKANGDIAYTRDGNLQVNADGVLTNSQGLPLQPEIDVPAGATNVAFGEDGTVTAILPGDSDVTELGQLTLVNFANPAGLSAEGDNLYLETAASGQPTEGVPGEDGLGTLQDNALEGSNVPWLDIVNEMVAMITVQRAYEMNAKMVSAADDMLQYISQTL</sequence>
<evidence type="ECO:0000256" key="2">
    <source>
        <dbReference type="ARBA" id="ARBA00009677"/>
    </source>
</evidence>
<evidence type="ECO:0000256" key="6">
    <source>
        <dbReference type="ARBA" id="ARBA00032912"/>
    </source>
</evidence>
<evidence type="ECO:0000256" key="1">
    <source>
        <dbReference type="ARBA" id="ARBA00004117"/>
    </source>
</evidence>
<dbReference type="GO" id="GO:0071978">
    <property type="term" value="P:bacterial-type flagellum-dependent swarming motility"/>
    <property type="evidence" value="ECO:0007669"/>
    <property type="project" value="TreeGrafter"/>
</dbReference>
<proteinExistence type="inferred from homology"/>
<evidence type="ECO:0000256" key="5">
    <source>
        <dbReference type="ARBA" id="ARBA00025933"/>
    </source>
</evidence>
<reference evidence="12 13" key="1">
    <citation type="submission" date="2020-01" db="EMBL/GenBank/DDBJ databases">
        <title>Dynamics of blaIMP-6 dissemination in carbapenem resistant Enterobacteriacea isolated from regional surveillance in Osaka, Japan.</title>
        <authorList>
            <person name="Abe R."/>
            <person name="Akeda Y."/>
            <person name="Sugawara Y."/>
            <person name="Yamamoto N."/>
            <person name="Tomono K."/>
            <person name="Takeuchi D."/>
            <person name="Kawahara R."/>
            <person name="Hamada S."/>
        </authorList>
    </citation>
    <scope>NUCLEOTIDE SEQUENCE [LARGE SCALE GENOMIC DNA]</scope>
    <source>
        <strain evidence="12 13">E300</strain>
    </source>
</reference>
<evidence type="ECO:0000313" key="13">
    <source>
        <dbReference type="Proteomes" id="UP000467488"/>
    </source>
</evidence>
<dbReference type="EMBL" id="AP022360">
    <property type="protein sequence ID" value="BBU86383.1"/>
    <property type="molecule type" value="Genomic_DNA"/>
</dbReference>
<dbReference type="InterPro" id="IPR010930">
    <property type="entry name" value="Flg_bb/hook_C_dom"/>
</dbReference>
<keyword evidence="12" id="KW-0966">Cell projection</keyword>
<dbReference type="InterPro" id="IPR019776">
    <property type="entry name" value="Flagellar_basal_body_rod_CS"/>
</dbReference>
<keyword evidence="12" id="KW-0969">Cilium</keyword>
<accession>A0A8S0G3T0</accession>
<dbReference type="InterPro" id="IPR053967">
    <property type="entry name" value="LlgE_F_G-like_D1"/>
</dbReference>
<comment type="subunit">
    <text evidence="5 8">The basal body constitutes a major portion of the flagellar organelle and consists of four rings (L,P,S, and M) mounted on a central rod. The rod consists of about 26 subunits of FlgG in the distal portion, and FlgB, FlgC and FlgF are thought to build up the proximal portion of the rod with about 6 subunits each.</text>
</comment>
<keyword evidence="12" id="KW-0282">Flagellum</keyword>
<dbReference type="InterPro" id="IPR001444">
    <property type="entry name" value="Flag_bb_rod_N"/>
</dbReference>
<evidence type="ECO:0000259" key="10">
    <source>
        <dbReference type="Pfam" id="PF06429"/>
    </source>
</evidence>
<organism evidence="12 13">
    <name type="scientific">Escherichia coli</name>
    <dbReference type="NCBI Taxonomy" id="562"/>
    <lineage>
        <taxon>Bacteria</taxon>
        <taxon>Pseudomonadati</taxon>
        <taxon>Pseudomonadota</taxon>
        <taxon>Gammaproteobacteria</taxon>
        <taxon>Enterobacterales</taxon>
        <taxon>Enterobacteriaceae</taxon>
        <taxon>Escherichia</taxon>
    </lineage>
</organism>
<keyword evidence="4 8" id="KW-0975">Bacterial flagellum</keyword>
<evidence type="ECO:0000259" key="11">
    <source>
        <dbReference type="Pfam" id="PF22692"/>
    </source>
</evidence>
<evidence type="ECO:0000256" key="3">
    <source>
        <dbReference type="ARBA" id="ARBA00017948"/>
    </source>
</evidence>
<comment type="subcellular location">
    <subcellularLocation>
        <location evidence="1 8">Bacterial flagellum basal body</location>
    </subcellularLocation>
</comment>
<dbReference type="Pfam" id="PF06429">
    <property type="entry name" value="Flg_bbr_C"/>
    <property type="match status" value="1"/>
</dbReference>
<dbReference type="AlphaFoldDB" id="A0A8S0G3T0"/>
<dbReference type="SUPFAM" id="SSF117143">
    <property type="entry name" value="Flagellar hook protein flgE"/>
    <property type="match status" value="1"/>
</dbReference>
<evidence type="ECO:0000259" key="9">
    <source>
        <dbReference type="Pfam" id="PF00460"/>
    </source>
</evidence>
<evidence type="ECO:0000256" key="4">
    <source>
        <dbReference type="ARBA" id="ARBA00023143"/>
    </source>
</evidence>
<dbReference type="Pfam" id="PF22692">
    <property type="entry name" value="LlgE_F_G_D1"/>
    <property type="match status" value="1"/>
</dbReference>
<dbReference type="Pfam" id="PF00460">
    <property type="entry name" value="Flg_bb_rod"/>
    <property type="match status" value="1"/>
</dbReference>
<dbReference type="GO" id="GO:0009426">
    <property type="term" value="C:bacterial-type flagellum basal body, distal rod"/>
    <property type="evidence" value="ECO:0007669"/>
    <property type="project" value="UniProtKB-UniRule"/>
</dbReference>
<feature type="domain" description="Flagellar basal-body/hook protein C-terminal" evidence="10">
    <location>
        <begin position="221"/>
        <end position="266"/>
    </location>
</feature>
<dbReference type="PROSITE" id="PS00588">
    <property type="entry name" value="FLAGELLA_BB_ROD"/>
    <property type="match status" value="1"/>
</dbReference>
<evidence type="ECO:0000313" key="12">
    <source>
        <dbReference type="EMBL" id="BBU86383.1"/>
    </source>
</evidence>
<evidence type="ECO:0000256" key="8">
    <source>
        <dbReference type="RuleBase" id="RU362116"/>
    </source>
</evidence>
<evidence type="ECO:0000256" key="7">
    <source>
        <dbReference type="NCBIfam" id="TIGR02488"/>
    </source>
</evidence>
<dbReference type="InterPro" id="IPR020013">
    <property type="entry name" value="Flagellar_FlgE/F/G"/>
</dbReference>
<feature type="domain" description="Flagellar basal body rod protein N-terminal" evidence="9">
    <location>
        <begin position="10"/>
        <end position="35"/>
    </location>
</feature>
<protein>
    <recommendedName>
        <fullName evidence="3 7">Flagellar basal-body rod protein FlgG</fullName>
    </recommendedName>
    <alternativeName>
        <fullName evidence="6 8">Distal rod protein</fullName>
    </alternativeName>
</protein>
<gene>
    <name evidence="12" type="primary">lfgG</name>
    <name evidence="12" type="ORF">EIMP300_77830</name>
</gene>
<feature type="domain" description="Flagellar hook protein FlgE/F/G-like D1" evidence="11">
    <location>
        <begin position="100"/>
        <end position="163"/>
    </location>
</feature>
<dbReference type="PANTHER" id="PTHR30435:SF19">
    <property type="entry name" value="FLAGELLAR BASAL-BODY ROD PROTEIN FLGG"/>
    <property type="match status" value="1"/>
</dbReference>
<name>A0A8S0G3T0_ECOLX</name>
<dbReference type="PANTHER" id="PTHR30435">
    <property type="entry name" value="FLAGELLAR PROTEIN"/>
    <property type="match status" value="1"/>
</dbReference>
<dbReference type="InterPro" id="IPR012834">
    <property type="entry name" value="FlgG_G_neg"/>
</dbReference>
<dbReference type="NCBIfam" id="TIGR03506">
    <property type="entry name" value="FlgEFG_subfam"/>
    <property type="match status" value="2"/>
</dbReference>
<dbReference type="Proteomes" id="UP000467488">
    <property type="component" value="Chromosome"/>
</dbReference>